<sequence length="61" mass="6695">MEKGWFLAIAASLIACLLLADLPTFLSHHTWMGLVADGMGLLLWILAPVIAVWIAAQNSRY</sequence>
<name>Q31L57_SYNE7</name>
<gene>
    <name evidence="2" type="ordered locus">Synpcc7942_2182</name>
</gene>
<keyword evidence="1" id="KW-1133">Transmembrane helix</keyword>
<keyword evidence="3" id="KW-1185">Reference proteome</keyword>
<dbReference type="PaxDb" id="1140-Synpcc7942_2182"/>
<dbReference type="AlphaFoldDB" id="Q31L57"/>
<protein>
    <submittedName>
        <fullName evidence="2">Uncharacterized protein</fullName>
    </submittedName>
</protein>
<proteinExistence type="predicted"/>
<feature type="transmembrane region" description="Helical" evidence="1">
    <location>
        <begin position="30"/>
        <end position="56"/>
    </location>
</feature>
<dbReference type="KEGG" id="syf:Synpcc7942_2182"/>
<accession>Q31L57</accession>
<keyword evidence="1" id="KW-0472">Membrane</keyword>
<dbReference type="HOGENOM" id="CLU_2921114_0_0_3"/>
<dbReference type="Proteomes" id="UP000889800">
    <property type="component" value="Chromosome"/>
</dbReference>
<keyword evidence="1" id="KW-0812">Transmembrane</keyword>
<dbReference type="PROSITE" id="PS51257">
    <property type="entry name" value="PROKAR_LIPOPROTEIN"/>
    <property type="match status" value="1"/>
</dbReference>
<dbReference type="RefSeq" id="WP_011378353.1">
    <property type="nucleotide sequence ID" value="NC_007604.1"/>
</dbReference>
<reference evidence="3" key="1">
    <citation type="submission" date="2005-08" db="EMBL/GenBank/DDBJ databases">
        <title>Complete sequence of chromosome 1 of Synechococcus elongatus PCC 7942.</title>
        <authorList>
            <consortium name="US DOE Joint Genome Institute"/>
            <person name="Copeland A."/>
            <person name="Lucas S."/>
            <person name="Lapidus A."/>
            <person name="Barry K."/>
            <person name="Detter J.C."/>
            <person name="Glavina T."/>
            <person name="Hammon N."/>
            <person name="Israni S."/>
            <person name="Pitluck S."/>
            <person name="Schmutz J."/>
            <person name="Larimer F."/>
            <person name="Land M."/>
            <person name="Kyrpides N."/>
            <person name="Lykidis A."/>
            <person name="Richardson P."/>
        </authorList>
    </citation>
    <scope>NUCLEOTIDE SEQUENCE [LARGE SCALE GENOMIC DNA]</scope>
    <source>
        <strain evidence="3">ATCC 33912 / PCC 7942 / FACHB-805</strain>
    </source>
</reference>
<evidence type="ECO:0000313" key="3">
    <source>
        <dbReference type="Proteomes" id="UP000889800"/>
    </source>
</evidence>
<dbReference type="BioCyc" id="SYNEL:SYNPCC7942_2182-MONOMER"/>
<dbReference type="EMBL" id="CP000100">
    <property type="protein sequence ID" value="ABB58212.1"/>
    <property type="molecule type" value="Genomic_DNA"/>
</dbReference>
<dbReference type="STRING" id="1140.Synpcc7942_2182"/>
<organism evidence="2 3">
    <name type="scientific">Synechococcus elongatus (strain ATCC 33912 / PCC 7942 / FACHB-805)</name>
    <name type="common">Anacystis nidulans R2</name>
    <dbReference type="NCBI Taxonomy" id="1140"/>
    <lineage>
        <taxon>Bacteria</taxon>
        <taxon>Bacillati</taxon>
        <taxon>Cyanobacteriota</taxon>
        <taxon>Cyanophyceae</taxon>
        <taxon>Synechococcales</taxon>
        <taxon>Synechococcaceae</taxon>
        <taxon>Synechococcus</taxon>
    </lineage>
</organism>
<evidence type="ECO:0000313" key="2">
    <source>
        <dbReference type="EMBL" id="ABB58212.1"/>
    </source>
</evidence>
<dbReference type="GeneID" id="72431064"/>
<evidence type="ECO:0000256" key="1">
    <source>
        <dbReference type="SAM" id="Phobius"/>
    </source>
</evidence>